<dbReference type="EMBL" id="LAZR01000146">
    <property type="protein sequence ID" value="KKN86618.1"/>
    <property type="molecule type" value="Genomic_DNA"/>
</dbReference>
<organism evidence="1">
    <name type="scientific">marine sediment metagenome</name>
    <dbReference type="NCBI Taxonomy" id="412755"/>
    <lineage>
        <taxon>unclassified sequences</taxon>
        <taxon>metagenomes</taxon>
        <taxon>ecological metagenomes</taxon>
    </lineage>
</organism>
<accession>A0A0F9X4Y6</accession>
<sequence>MFKIIQILYGVAPYDKNIIFPDTLSAETQLNDFVNSNVCKECPYDIHATQYYILIDYEPMGHTKDHME</sequence>
<dbReference type="AlphaFoldDB" id="A0A0F9X4Y6"/>
<comment type="caution">
    <text evidence="1">The sequence shown here is derived from an EMBL/GenBank/DDBJ whole genome shotgun (WGS) entry which is preliminary data.</text>
</comment>
<reference evidence="1" key="1">
    <citation type="journal article" date="2015" name="Nature">
        <title>Complex archaea that bridge the gap between prokaryotes and eukaryotes.</title>
        <authorList>
            <person name="Spang A."/>
            <person name="Saw J.H."/>
            <person name="Jorgensen S.L."/>
            <person name="Zaremba-Niedzwiedzka K."/>
            <person name="Martijn J."/>
            <person name="Lind A.E."/>
            <person name="van Eijk R."/>
            <person name="Schleper C."/>
            <person name="Guy L."/>
            <person name="Ettema T.J."/>
        </authorList>
    </citation>
    <scope>NUCLEOTIDE SEQUENCE</scope>
</reference>
<evidence type="ECO:0000313" key="1">
    <source>
        <dbReference type="EMBL" id="KKN86618.1"/>
    </source>
</evidence>
<proteinExistence type="predicted"/>
<name>A0A0F9X4Y6_9ZZZZ</name>
<gene>
    <name evidence="1" type="ORF">LCGC14_0267940</name>
</gene>
<protein>
    <submittedName>
        <fullName evidence="1">Uncharacterized protein</fullName>
    </submittedName>
</protein>